<evidence type="ECO:0000256" key="1">
    <source>
        <dbReference type="SAM" id="MobiDB-lite"/>
    </source>
</evidence>
<proteinExistence type="predicted"/>
<organism evidence="2">
    <name type="scientific">Arundo donax</name>
    <name type="common">Giant reed</name>
    <name type="synonym">Donax arundinaceus</name>
    <dbReference type="NCBI Taxonomy" id="35708"/>
    <lineage>
        <taxon>Eukaryota</taxon>
        <taxon>Viridiplantae</taxon>
        <taxon>Streptophyta</taxon>
        <taxon>Embryophyta</taxon>
        <taxon>Tracheophyta</taxon>
        <taxon>Spermatophyta</taxon>
        <taxon>Magnoliopsida</taxon>
        <taxon>Liliopsida</taxon>
        <taxon>Poales</taxon>
        <taxon>Poaceae</taxon>
        <taxon>PACMAD clade</taxon>
        <taxon>Arundinoideae</taxon>
        <taxon>Arundineae</taxon>
        <taxon>Arundo</taxon>
    </lineage>
</organism>
<evidence type="ECO:0000313" key="2">
    <source>
        <dbReference type="EMBL" id="JAE16730.1"/>
    </source>
</evidence>
<protein>
    <submittedName>
        <fullName evidence="2">Uncharacterized protein</fullName>
    </submittedName>
</protein>
<feature type="compositionally biased region" description="Gly residues" evidence="1">
    <location>
        <begin position="11"/>
        <end position="20"/>
    </location>
</feature>
<accession>A0A0A9FV47</accession>
<reference evidence="2" key="1">
    <citation type="submission" date="2014-09" db="EMBL/GenBank/DDBJ databases">
        <authorList>
            <person name="Magalhaes I.L.F."/>
            <person name="Oliveira U."/>
            <person name="Santos F.R."/>
            <person name="Vidigal T.H.D.A."/>
            <person name="Brescovit A.D."/>
            <person name="Santos A.J."/>
        </authorList>
    </citation>
    <scope>NUCLEOTIDE SEQUENCE</scope>
    <source>
        <tissue evidence="2">Shoot tissue taken approximately 20 cm above the soil surface</tissue>
    </source>
</reference>
<feature type="region of interest" description="Disordered" evidence="1">
    <location>
        <begin position="1"/>
        <end position="27"/>
    </location>
</feature>
<reference evidence="2" key="2">
    <citation type="journal article" date="2015" name="Data Brief">
        <title>Shoot transcriptome of the giant reed, Arundo donax.</title>
        <authorList>
            <person name="Barrero R.A."/>
            <person name="Guerrero F.D."/>
            <person name="Moolhuijzen P."/>
            <person name="Goolsby J.A."/>
            <person name="Tidwell J."/>
            <person name="Bellgard S.E."/>
            <person name="Bellgard M.I."/>
        </authorList>
    </citation>
    <scope>NUCLEOTIDE SEQUENCE</scope>
    <source>
        <tissue evidence="2">Shoot tissue taken approximately 20 cm above the soil surface</tissue>
    </source>
</reference>
<name>A0A0A9FV47_ARUDO</name>
<dbReference type="EMBL" id="GBRH01181166">
    <property type="protein sequence ID" value="JAE16730.1"/>
    <property type="molecule type" value="Transcribed_RNA"/>
</dbReference>
<sequence length="27" mass="2838">MRGAARRNGEEGGGARGGGFPIPWRKP</sequence>
<dbReference type="AlphaFoldDB" id="A0A0A9FV47"/>